<feature type="compositionally biased region" description="Basic and acidic residues" evidence="1">
    <location>
        <begin position="147"/>
        <end position="171"/>
    </location>
</feature>
<feature type="region of interest" description="Disordered" evidence="1">
    <location>
        <begin position="136"/>
        <end position="180"/>
    </location>
</feature>
<evidence type="ECO:0000256" key="1">
    <source>
        <dbReference type="SAM" id="MobiDB-lite"/>
    </source>
</evidence>
<accession>A0A428TWR3</accession>
<evidence type="ECO:0000313" key="3">
    <source>
        <dbReference type="Proteomes" id="UP000287144"/>
    </source>
</evidence>
<evidence type="ECO:0000313" key="2">
    <source>
        <dbReference type="EMBL" id="RSM06507.1"/>
    </source>
</evidence>
<name>A0A428TWR3_9HYPO</name>
<gene>
    <name evidence="2" type="ORF">CEP52_005691</name>
</gene>
<keyword evidence="3" id="KW-1185">Reference proteome</keyword>
<feature type="region of interest" description="Disordered" evidence="1">
    <location>
        <begin position="194"/>
        <end position="236"/>
    </location>
</feature>
<protein>
    <submittedName>
        <fullName evidence="2">Uncharacterized protein</fullName>
    </submittedName>
</protein>
<dbReference type="Proteomes" id="UP000287144">
    <property type="component" value="Unassembled WGS sequence"/>
</dbReference>
<dbReference type="AlphaFoldDB" id="A0A428TWR3"/>
<sequence>MDISTASAATAPVASQVGREPTLRGPRILRALGHNPRDIFKYDRRYIRAAQRIFDATKQWPWEWAADFLPKKAWSYSMLEEIARTLEELKRRSTEANFHSSAYNLREFLRKRAHERDENDPHLNPGDVRKAMEHFGVGRNAKQPAKTSRDAGVDGEKSRLENRKNANDRFSGENGNQQGEMQNEFDAAGFTSPVIIGNRKRPGEAFDNPQAKKSARRDEPENHGGPTIGGPAPTMTQTEGLINLVQRVYGEKQLAPCPSQIISTIENQRATTQTSLDEIKNQLSAARLSMRARETSLDEAALRGVTSRTLEELRWTLGNAIEAKKKTERAKAFFDRHQIEMALDPVLASQVAEQYETRLFECDEGIAHAEAKLQRMEEAYAAKCQEWEKLQSQLHEDKEKVKHLEASHEHFTLQLEYYRTIGDLTKLGPYGVASLAKRLAESGTPLFTV</sequence>
<comment type="caution">
    <text evidence="2">The sequence shown here is derived from an EMBL/GenBank/DDBJ whole genome shotgun (WGS) entry which is preliminary data.</text>
</comment>
<reference evidence="2 3" key="1">
    <citation type="submission" date="2017-06" db="EMBL/GenBank/DDBJ databases">
        <title>Comparative genomic analysis of Ambrosia Fusariam Clade fungi.</title>
        <authorList>
            <person name="Stajich J.E."/>
            <person name="Carrillo J."/>
            <person name="Kijimoto T."/>
            <person name="Eskalen A."/>
            <person name="O'Donnell K."/>
            <person name="Kasson M."/>
        </authorList>
    </citation>
    <scope>NUCLEOTIDE SEQUENCE [LARGE SCALE GENOMIC DNA]</scope>
    <source>
        <strain evidence="2 3">NRRL62579</strain>
    </source>
</reference>
<proteinExistence type="predicted"/>
<dbReference type="EMBL" id="NKCK01000045">
    <property type="protein sequence ID" value="RSM06507.1"/>
    <property type="molecule type" value="Genomic_DNA"/>
</dbReference>
<organism evidence="2 3">
    <name type="scientific">Fusarium oligoseptatum</name>
    <dbReference type="NCBI Taxonomy" id="2604345"/>
    <lineage>
        <taxon>Eukaryota</taxon>
        <taxon>Fungi</taxon>
        <taxon>Dikarya</taxon>
        <taxon>Ascomycota</taxon>
        <taxon>Pezizomycotina</taxon>
        <taxon>Sordariomycetes</taxon>
        <taxon>Hypocreomycetidae</taxon>
        <taxon>Hypocreales</taxon>
        <taxon>Nectriaceae</taxon>
        <taxon>Fusarium</taxon>
        <taxon>Fusarium solani species complex</taxon>
    </lineage>
</organism>